<dbReference type="AlphaFoldDB" id="A0A1Y2ITI0"/>
<accession>A0A1Y2ITI0</accession>
<organism evidence="1 2">
    <name type="scientific">Trametes coccinea (strain BRFM310)</name>
    <name type="common">Pycnoporus coccineus</name>
    <dbReference type="NCBI Taxonomy" id="1353009"/>
    <lineage>
        <taxon>Eukaryota</taxon>
        <taxon>Fungi</taxon>
        <taxon>Dikarya</taxon>
        <taxon>Basidiomycota</taxon>
        <taxon>Agaricomycotina</taxon>
        <taxon>Agaricomycetes</taxon>
        <taxon>Polyporales</taxon>
        <taxon>Polyporaceae</taxon>
        <taxon>Trametes</taxon>
    </lineage>
</organism>
<evidence type="ECO:0000313" key="1">
    <source>
        <dbReference type="EMBL" id="OSD03944.1"/>
    </source>
</evidence>
<reference evidence="1 2" key="1">
    <citation type="journal article" date="2015" name="Biotechnol. Biofuels">
        <title>Enhanced degradation of softwood versus hardwood by the white-rot fungus Pycnoporus coccineus.</title>
        <authorList>
            <person name="Couturier M."/>
            <person name="Navarro D."/>
            <person name="Chevret D."/>
            <person name="Henrissat B."/>
            <person name="Piumi F."/>
            <person name="Ruiz-Duenas F.J."/>
            <person name="Martinez A.T."/>
            <person name="Grigoriev I.V."/>
            <person name="Riley R."/>
            <person name="Lipzen A."/>
            <person name="Berrin J.G."/>
            <person name="Master E.R."/>
            <person name="Rosso M.N."/>
        </authorList>
    </citation>
    <scope>NUCLEOTIDE SEQUENCE [LARGE SCALE GENOMIC DNA]</scope>
    <source>
        <strain evidence="1 2">BRFM310</strain>
    </source>
</reference>
<name>A0A1Y2ITI0_TRAC3</name>
<protein>
    <submittedName>
        <fullName evidence="1">Uncharacterized protein</fullName>
    </submittedName>
</protein>
<evidence type="ECO:0000313" key="2">
    <source>
        <dbReference type="Proteomes" id="UP000193067"/>
    </source>
</evidence>
<proteinExistence type="predicted"/>
<keyword evidence="2" id="KW-1185">Reference proteome</keyword>
<sequence length="218" mass="22946">MHPVTPPRRTLGLSTSPVPKNLRQALRVGPSLQAPNEKQPGAADETQGVLVDSAAPPAVFTCVAFSPLRGFGLDVMGTSMRVLGACMWADGARSVPRIFATCPCRAGGGKRPGAERKERRDWPDAFLLISPGRENGRRLRVLSPGGRTYSCANPIMSSSLARGGRGPSGCAPAGGSCNPRAIDLLCVCACARICQCCTRRYISLACSFVYLVAPRGCG</sequence>
<dbReference type="EMBL" id="KZ084098">
    <property type="protein sequence ID" value="OSD03944.1"/>
    <property type="molecule type" value="Genomic_DNA"/>
</dbReference>
<gene>
    <name evidence="1" type="ORF">PYCCODRAFT_163599</name>
</gene>
<dbReference type="Proteomes" id="UP000193067">
    <property type="component" value="Unassembled WGS sequence"/>
</dbReference>